<gene>
    <name evidence="1" type="ORF">F5148DRAFT_540722</name>
</gene>
<proteinExistence type="predicted"/>
<reference evidence="1" key="1">
    <citation type="submission" date="2021-03" db="EMBL/GenBank/DDBJ databases">
        <title>Evolutionary priming and transition to the ectomycorrhizal habit in an iconic lineage of mushroom-forming fungi: is preadaptation a requirement?</title>
        <authorList>
            <consortium name="DOE Joint Genome Institute"/>
            <person name="Looney B.P."/>
            <person name="Miyauchi S."/>
            <person name="Morin E."/>
            <person name="Drula E."/>
            <person name="Courty P.E."/>
            <person name="Chicoki N."/>
            <person name="Fauchery L."/>
            <person name="Kohler A."/>
            <person name="Kuo A."/>
            <person name="LaButti K."/>
            <person name="Pangilinan J."/>
            <person name="Lipzen A."/>
            <person name="Riley R."/>
            <person name="Andreopoulos W."/>
            <person name="He G."/>
            <person name="Johnson J."/>
            <person name="Barry K.W."/>
            <person name="Grigoriev I.V."/>
            <person name="Nagy L."/>
            <person name="Hibbett D."/>
            <person name="Henrissat B."/>
            <person name="Matheny P.B."/>
            <person name="Labbe J."/>
            <person name="Martin A.F."/>
        </authorList>
    </citation>
    <scope>NUCLEOTIDE SEQUENCE</scope>
    <source>
        <strain evidence="1">BPL698</strain>
    </source>
</reference>
<organism evidence="1 2">
    <name type="scientific">Russula earlei</name>
    <dbReference type="NCBI Taxonomy" id="71964"/>
    <lineage>
        <taxon>Eukaryota</taxon>
        <taxon>Fungi</taxon>
        <taxon>Dikarya</taxon>
        <taxon>Basidiomycota</taxon>
        <taxon>Agaricomycotina</taxon>
        <taxon>Agaricomycetes</taxon>
        <taxon>Russulales</taxon>
        <taxon>Russulaceae</taxon>
        <taxon>Russula</taxon>
    </lineage>
</organism>
<keyword evidence="2" id="KW-1185">Reference proteome</keyword>
<sequence>MTSNAPSSPFSSPAVQAYSFCQSQAHFLLARRRTSGQLQLRRHHNAHTAENSTLDSLTGDSQNFMPPGGRCVGRGIRLHEYIIAPIVRPVTSGGLPSPHVPRLRSQELATTDRHVPAQPPETTPRRLVSCGLTPSTDLDFLSGLSCPFSPLLYIKTSIEYREWPSCSLLCMYPSGSD</sequence>
<name>A0ACC0UG93_9AGAM</name>
<evidence type="ECO:0000313" key="2">
    <source>
        <dbReference type="Proteomes" id="UP001207468"/>
    </source>
</evidence>
<evidence type="ECO:0000313" key="1">
    <source>
        <dbReference type="EMBL" id="KAI9510656.1"/>
    </source>
</evidence>
<dbReference type="EMBL" id="JAGFNK010000037">
    <property type="protein sequence ID" value="KAI9510656.1"/>
    <property type="molecule type" value="Genomic_DNA"/>
</dbReference>
<dbReference type="Proteomes" id="UP001207468">
    <property type="component" value="Unassembled WGS sequence"/>
</dbReference>
<comment type="caution">
    <text evidence="1">The sequence shown here is derived from an EMBL/GenBank/DDBJ whole genome shotgun (WGS) entry which is preliminary data.</text>
</comment>
<protein>
    <submittedName>
        <fullName evidence="1">Uncharacterized protein</fullName>
    </submittedName>
</protein>
<accession>A0ACC0UG93</accession>